<dbReference type="EMBL" id="BMQS01000014">
    <property type="protein sequence ID" value="GGT99285.1"/>
    <property type="molecule type" value="Genomic_DNA"/>
</dbReference>
<dbReference type="GO" id="GO:0004135">
    <property type="term" value="F:amylo-alpha-1,6-glucosidase activity"/>
    <property type="evidence" value="ECO:0007669"/>
    <property type="project" value="InterPro"/>
</dbReference>
<reference evidence="4" key="1">
    <citation type="journal article" date="2014" name="Int. J. Syst. Evol. Microbiol.">
        <title>Complete genome sequence of Corynebacterium casei LMG S-19264T (=DSM 44701T), isolated from a smear-ripened cheese.</title>
        <authorList>
            <consortium name="US DOE Joint Genome Institute (JGI-PGF)"/>
            <person name="Walter F."/>
            <person name="Albersmeier A."/>
            <person name="Kalinowski J."/>
            <person name="Ruckert C."/>
        </authorList>
    </citation>
    <scope>NUCLEOTIDE SEQUENCE</scope>
    <source>
        <strain evidence="4">JCM 31740</strain>
    </source>
</reference>
<dbReference type="InterPro" id="IPR008928">
    <property type="entry name" value="6-hairpin_glycosidase_sf"/>
</dbReference>
<dbReference type="AlphaFoldDB" id="A0A348B0V0"/>
<keyword evidence="5" id="KW-1185">Reference proteome</keyword>
<evidence type="ECO:0000313" key="3">
    <source>
        <dbReference type="EMBL" id="BBD71802.1"/>
    </source>
</evidence>
<accession>A0A348B0V0</accession>
<gene>
    <name evidence="4" type="ORF">GCM10007116_15840</name>
    <name evidence="3" type="ORF">HS1genome_0191</name>
</gene>
<dbReference type="InterPro" id="IPR010401">
    <property type="entry name" value="AGL/Gdb1"/>
</dbReference>
<dbReference type="GeneID" id="38665686"/>
<organism evidence="3 5">
    <name type="scientific">Sulfodiicoccus acidiphilus</name>
    <dbReference type="NCBI Taxonomy" id="1670455"/>
    <lineage>
        <taxon>Archaea</taxon>
        <taxon>Thermoproteota</taxon>
        <taxon>Thermoprotei</taxon>
        <taxon>Sulfolobales</taxon>
        <taxon>Sulfolobaceae</taxon>
        <taxon>Sulfodiicoccus</taxon>
    </lineage>
</organism>
<proteinExistence type="predicted"/>
<dbReference type="Gene3D" id="1.50.10.10">
    <property type="match status" value="1"/>
</dbReference>
<dbReference type="InterPro" id="IPR032790">
    <property type="entry name" value="GDE_C"/>
</dbReference>
<dbReference type="InterPro" id="IPR006451">
    <property type="entry name" value="Glycogen_debranch_arc"/>
</dbReference>
<dbReference type="NCBIfam" id="TIGR01561">
    <property type="entry name" value="gde_arch"/>
    <property type="match status" value="1"/>
</dbReference>
<feature type="domain" description="Glycogen debranching enzyme C-terminal" evidence="1">
    <location>
        <begin position="248"/>
        <end position="601"/>
    </location>
</feature>
<protein>
    <submittedName>
        <fullName evidence="3">Glycogen debranching protein</fullName>
    </submittedName>
</protein>
<name>A0A348B0V0_9CREN</name>
<feature type="domain" description="Glycogen debranching enzyme bacterial and archaeal type N-terminal" evidence="2">
    <location>
        <begin position="10"/>
        <end position="217"/>
    </location>
</feature>
<dbReference type="Proteomes" id="UP000616143">
    <property type="component" value="Unassembled WGS sequence"/>
</dbReference>
<dbReference type="RefSeq" id="WP_126449124.1">
    <property type="nucleotide sequence ID" value="NZ_AP018553.1"/>
</dbReference>
<evidence type="ECO:0000259" key="1">
    <source>
        <dbReference type="Pfam" id="PF06202"/>
    </source>
</evidence>
<evidence type="ECO:0000259" key="2">
    <source>
        <dbReference type="Pfam" id="PF12439"/>
    </source>
</evidence>
<evidence type="ECO:0000313" key="5">
    <source>
        <dbReference type="Proteomes" id="UP000276741"/>
    </source>
</evidence>
<dbReference type="Proteomes" id="UP000276741">
    <property type="component" value="Chromosome"/>
</dbReference>
<evidence type="ECO:0000313" key="4">
    <source>
        <dbReference type="EMBL" id="GGT99285.1"/>
    </source>
</evidence>
<dbReference type="OrthoDB" id="8543at2157"/>
<dbReference type="KEGG" id="sacd:HS1genome_0191"/>
<dbReference type="Pfam" id="PF06202">
    <property type="entry name" value="GDE_C"/>
    <property type="match status" value="1"/>
</dbReference>
<sequence length="609" mass="69967">MDLDDCLSSEWILPNGLGGYSSSTPCGINTRTYHGLLVSATLPPQGRRVVLSKLEEWIYDGEQEFPMSSNTYPDIIYPQGHVYLDTFEWGSNYVKWIYRFPNCSIVKVLIPHVRENAVTVKYRVEGKCEVKILPLVTDRSHHLTRRSGFATFVTKSEGQEIVVREGDRELLRVWSDKAYAMQRTGFWYYNFNYIKDRELGNNYVDDLYNPVAIKFTSRQFELGFGTVRSSPPDLEYTPDTVLGKMRRAALDFLVKGSRGPAIIAGYHWFGEWGRDTMIAMEGILLMNGLFTEAREILQRYIDFSFRGFLPNQFREYDGEPIYRGVDVTLWAINSVYSYYNYTHDKEFVIKNLDKLIEAIEWYLKGNGVVRTHNGLLFHRGAPLTWMDAQYNGRTVTPREGAAVEVNALLYNSLRVIGKLSEEIGREPIFLDEAEKLREAFNNNFVGEHGLYDYIDEEMRPNTSLRPNQIFAASLPFKVVEEDTSRKIVEVIERELLRPFGLSTLSRSDPQYKPIYAGNRVSRDEAYHNGPIWPWLLGAYVDAKIDIEKDPVNIKSLIAYFEPLTSYARANRGFVPELFNDVAPYRQGGCIAQAWSVAEVLRGLSRLLSV</sequence>
<dbReference type="InterPro" id="IPR024742">
    <property type="entry name" value="Glycogen_debranch_N"/>
</dbReference>
<dbReference type="GO" id="GO:0005980">
    <property type="term" value="P:glycogen catabolic process"/>
    <property type="evidence" value="ECO:0007669"/>
    <property type="project" value="InterPro"/>
</dbReference>
<dbReference type="GO" id="GO:0004134">
    <property type="term" value="F:4-alpha-glucanotransferase activity"/>
    <property type="evidence" value="ECO:0007669"/>
    <property type="project" value="InterPro"/>
</dbReference>
<dbReference type="InterPro" id="IPR012341">
    <property type="entry name" value="6hp_glycosidase-like_sf"/>
</dbReference>
<dbReference type="PANTHER" id="PTHR10569:SF2">
    <property type="entry name" value="GLYCOGEN DEBRANCHING ENZYME"/>
    <property type="match status" value="1"/>
</dbReference>
<reference evidence="4" key="4">
    <citation type="submission" date="2020-09" db="EMBL/GenBank/DDBJ databases">
        <authorList>
            <person name="Sun Q."/>
            <person name="Ohkuma M."/>
        </authorList>
    </citation>
    <scope>NUCLEOTIDE SEQUENCE</scope>
    <source>
        <strain evidence="4">JCM 31740</strain>
    </source>
</reference>
<dbReference type="PANTHER" id="PTHR10569">
    <property type="entry name" value="GLYCOGEN DEBRANCHING ENZYME"/>
    <property type="match status" value="1"/>
</dbReference>
<reference evidence="3" key="3">
    <citation type="journal article" date="2019" name="BMC Res. Notes">
        <title>Complete genome sequence of the Sulfodiicoccus acidiphilus strain HS-1T, the first crenarchaeon that lacks polB3, isolated from an acidic hot spring in Ohwaku-dani, Hakone, Japan.</title>
        <authorList>
            <person name="Sakai H.D."/>
            <person name="Kurosawa N."/>
        </authorList>
    </citation>
    <scope>NUCLEOTIDE SEQUENCE</scope>
    <source>
        <strain evidence="3">HS-1</strain>
    </source>
</reference>
<dbReference type="Pfam" id="PF12439">
    <property type="entry name" value="GDE_N"/>
    <property type="match status" value="1"/>
</dbReference>
<dbReference type="EMBL" id="AP018553">
    <property type="protein sequence ID" value="BBD71802.1"/>
    <property type="molecule type" value="Genomic_DNA"/>
</dbReference>
<reference evidence="5" key="2">
    <citation type="submission" date="2018-04" db="EMBL/GenBank/DDBJ databases">
        <title>Complete genome sequence of Sulfodiicoccus acidiphilus strain HS-1.</title>
        <authorList>
            <person name="Sakai H.D."/>
            <person name="Kurosawa N."/>
        </authorList>
    </citation>
    <scope>NUCLEOTIDE SEQUENCE [LARGE SCALE GENOMIC DNA]</scope>
    <source>
        <strain evidence="5">HS-1</strain>
    </source>
</reference>
<dbReference type="SUPFAM" id="SSF48208">
    <property type="entry name" value="Six-hairpin glycosidases"/>
    <property type="match status" value="1"/>
</dbReference>